<protein>
    <submittedName>
        <fullName evidence="2">Putative monooxygenase</fullName>
        <ecNumber evidence="2">1.-.-.-</ecNumber>
    </submittedName>
</protein>
<reference evidence="2 3" key="1">
    <citation type="submission" date="2017-05" db="EMBL/GenBank/DDBJ databases">
        <title>Genome Sequence of Loktanella vestfoldensis Strain SMR4r Isolated from a Culture of the Diatom Skeletonema marinoi.</title>
        <authorList>
            <person name="Topel M."/>
            <person name="Pinder M.I.M."/>
            <person name="Johansson O.N."/>
            <person name="Kourtchenko O."/>
            <person name="Godhe A."/>
            <person name="Clarke A.K."/>
        </authorList>
    </citation>
    <scope>NUCLEOTIDE SEQUENCE [LARGE SCALE GENOMIC DNA]</scope>
    <source>
        <strain evidence="2 3">SMR4r</strain>
    </source>
</reference>
<gene>
    <name evidence="2" type="ORF">LOKVESSMR4R_02601</name>
</gene>
<dbReference type="InterPro" id="IPR050744">
    <property type="entry name" value="AI-2_Isomerase_LsrG"/>
</dbReference>
<dbReference type="InterPro" id="IPR011008">
    <property type="entry name" value="Dimeric_a/b-barrel"/>
</dbReference>
<dbReference type="GO" id="GO:0004497">
    <property type="term" value="F:monooxygenase activity"/>
    <property type="evidence" value="ECO:0007669"/>
    <property type="project" value="UniProtKB-KW"/>
</dbReference>
<evidence type="ECO:0000313" key="3">
    <source>
        <dbReference type="Proteomes" id="UP000195273"/>
    </source>
</evidence>
<evidence type="ECO:0000313" key="2">
    <source>
        <dbReference type="EMBL" id="ARU01903.1"/>
    </source>
</evidence>
<proteinExistence type="predicted"/>
<keyword evidence="2" id="KW-0560">Oxidoreductase</keyword>
<accession>A0A1Y0EE68</accession>
<dbReference type="KEGG" id="lvs:LOKVESSMR4R_02601"/>
<dbReference type="Pfam" id="PF03992">
    <property type="entry name" value="ABM"/>
    <property type="match status" value="1"/>
</dbReference>
<dbReference type="PANTHER" id="PTHR33336:SF3">
    <property type="entry name" value="ABM DOMAIN-CONTAINING PROTEIN"/>
    <property type="match status" value="1"/>
</dbReference>
<organism evidence="2 3">
    <name type="scientific">Yoonia vestfoldensis</name>
    <dbReference type="NCBI Taxonomy" id="245188"/>
    <lineage>
        <taxon>Bacteria</taxon>
        <taxon>Pseudomonadati</taxon>
        <taxon>Pseudomonadota</taxon>
        <taxon>Alphaproteobacteria</taxon>
        <taxon>Rhodobacterales</taxon>
        <taxon>Paracoccaceae</taxon>
        <taxon>Yoonia</taxon>
    </lineage>
</organism>
<dbReference type="SUPFAM" id="SSF54909">
    <property type="entry name" value="Dimeric alpha+beta barrel"/>
    <property type="match status" value="1"/>
</dbReference>
<dbReference type="PANTHER" id="PTHR33336">
    <property type="entry name" value="QUINOL MONOOXYGENASE YGIN-RELATED"/>
    <property type="match status" value="1"/>
</dbReference>
<keyword evidence="2" id="KW-0503">Monooxygenase</keyword>
<name>A0A1Y0EE68_9RHOB</name>
<sequence length="103" mass="11654">MTHVTIIGTVIAKPETRDELQALLSAQVAPTRTEPGCLNYDFHVDPSDPCCFVFYENWQTQADLDEHMAMPHLAPLFSQLERLLARPVEIRPLKMLSDMASQT</sequence>
<evidence type="ECO:0000259" key="1">
    <source>
        <dbReference type="PROSITE" id="PS51725"/>
    </source>
</evidence>
<dbReference type="AlphaFoldDB" id="A0A1Y0EE68"/>
<dbReference type="InterPro" id="IPR007138">
    <property type="entry name" value="ABM_dom"/>
</dbReference>
<keyword evidence="3" id="KW-1185">Reference proteome</keyword>
<dbReference type="PROSITE" id="PS51725">
    <property type="entry name" value="ABM"/>
    <property type="match status" value="1"/>
</dbReference>
<dbReference type="OrthoDB" id="287932at2"/>
<feature type="domain" description="ABM" evidence="1">
    <location>
        <begin position="4"/>
        <end position="93"/>
    </location>
</feature>
<dbReference type="EC" id="1.-.-.-" evidence="2"/>
<dbReference type="Proteomes" id="UP000195273">
    <property type="component" value="Chromosome"/>
</dbReference>
<dbReference type="EMBL" id="CP021431">
    <property type="protein sequence ID" value="ARU01903.1"/>
    <property type="molecule type" value="Genomic_DNA"/>
</dbReference>
<dbReference type="Gene3D" id="3.30.70.100">
    <property type="match status" value="1"/>
</dbReference>
<dbReference type="RefSeq" id="WP_087209028.1">
    <property type="nucleotide sequence ID" value="NZ_CP021431.1"/>
</dbReference>